<accession>A0A518G366</accession>
<feature type="domain" description="VOC" evidence="1">
    <location>
        <begin position="6"/>
        <end position="116"/>
    </location>
</feature>
<evidence type="ECO:0000313" key="3">
    <source>
        <dbReference type="Proteomes" id="UP000318017"/>
    </source>
</evidence>
<dbReference type="InterPro" id="IPR037523">
    <property type="entry name" value="VOC_core"/>
</dbReference>
<dbReference type="OrthoDB" id="9804235at2"/>
<proteinExistence type="predicted"/>
<dbReference type="RefSeq" id="WP_145075464.1">
    <property type="nucleotide sequence ID" value="NZ_CP036298.1"/>
</dbReference>
<organism evidence="2 3">
    <name type="scientific">Aureliella helgolandensis</name>
    <dbReference type="NCBI Taxonomy" id="2527968"/>
    <lineage>
        <taxon>Bacteria</taxon>
        <taxon>Pseudomonadati</taxon>
        <taxon>Planctomycetota</taxon>
        <taxon>Planctomycetia</taxon>
        <taxon>Pirellulales</taxon>
        <taxon>Pirellulaceae</taxon>
        <taxon>Aureliella</taxon>
    </lineage>
</organism>
<dbReference type="PROSITE" id="PS51819">
    <property type="entry name" value="VOC"/>
    <property type="match status" value="1"/>
</dbReference>
<dbReference type="Pfam" id="PF00903">
    <property type="entry name" value="Glyoxalase"/>
    <property type="match status" value="1"/>
</dbReference>
<dbReference type="SUPFAM" id="SSF54593">
    <property type="entry name" value="Glyoxalase/Bleomycin resistance protein/Dihydroxybiphenyl dioxygenase"/>
    <property type="match status" value="1"/>
</dbReference>
<dbReference type="Gene3D" id="3.10.180.10">
    <property type="entry name" value="2,3-Dihydroxybiphenyl 1,2-Dioxygenase, domain 1"/>
    <property type="match status" value="1"/>
</dbReference>
<dbReference type="EMBL" id="CP036298">
    <property type="protein sequence ID" value="QDV23015.1"/>
    <property type="molecule type" value="Genomic_DNA"/>
</dbReference>
<dbReference type="KEGG" id="ahel:Q31a_13080"/>
<dbReference type="InterPro" id="IPR029068">
    <property type="entry name" value="Glyas_Bleomycin-R_OHBP_Dase"/>
</dbReference>
<dbReference type="PANTHER" id="PTHR33993:SF1">
    <property type="entry name" value="GLYOXALASE FAMILY PROTEIN"/>
    <property type="match status" value="1"/>
</dbReference>
<dbReference type="InterPro" id="IPR004360">
    <property type="entry name" value="Glyas_Fos-R_dOase_dom"/>
</dbReference>
<keyword evidence="3" id="KW-1185">Reference proteome</keyword>
<evidence type="ECO:0000313" key="2">
    <source>
        <dbReference type="EMBL" id="QDV23015.1"/>
    </source>
</evidence>
<reference evidence="2 3" key="1">
    <citation type="submission" date="2019-02" db="EMBL/GenBank/DDBJ databases">
        <title>Deep-cultivation of Planctomycetes and their phenomic and genomic characterization uncovers novel biology.</title>
        <authorList>
            <person name="Wiegand S."/>
            <person name="Jogler M."/>
            <person name="Boedeker C."/>
            <person name="Pinto D."/>
            <person name="Vollmers J."/>
            <person name="Rivas-Marin E."/>
            <person name="Kohn T."/>
            <person name="Peeters S.H."/>
            <person name="Heuer A."/>
            <person name="Rast P."/>
            <person name="Oberbeckmann S."/>
            <person name="Bunk B."/>
            <person name="Jeske O."/>
            <person name="Meyerdierks A."/>
            <person name="Storesund J.E."/>
            <person name="Kallscheuer N."/>
            <person name="Luecker S."/>
            <person name="Lage O.M."/>
            <person name="Pohl T."/>
            <person name="Merkel B.J."/>
            <person name="Hornburger P."/>
            <person name="Mueller R.-W."/>
            <person name="Bruemmer F."/>
            <person name="Labrenz M."/>
            <person name="Spormann A.M."/>
            <person name="Op den Camp H."/>
            <person name="Overmann J."/>
            <person name="Amann R."/>
            <person name="Jetten M.S.M."/>
            <person name="Mascher T."/>
            <person name="Medema M.H."/>
            <person name="Devos D.P."/>
            <person name="Kaster A.-K."/>
            <person name="Ovreas L."/>
            <person name="Rohde M."/>
            <person name="Galperin M.Y."/>
            <person name="Jogler C."/>
        </authorList>
    </citation>
    <scope>NUCLEOTIDE SEQUENCE [LARGE SCALE GENOMIC DNA]</scope>
    <source>
        <strain evidence="2 3">Q31a</strain>
    </source>
</reference>
<dbReference type="PANTHER" id="PTHR33993">
    <property type="entry name" value="GLYOXALASE-RELATED"/>
    <property type="match status" value="1"/>
</dbReference>
<dbReference type="InterPro" id="IPR052164">
    <property type="entry name" value="Anthracycline_SecMetBiosynth"/>
</dbReference>
<protein>
    <submittedName>
        <fullName evidence="2">Glyoxalase-like domain protein</fullName>
    </submittedName>
</protein>
<gene>
    <name evidence="2" type="ORF">Q31a_13080</name>
</gene>
<name>A0A518G366_9BACT</name>
<evidence type="ECO:0000259" key="1">
    <source>
        <dbReference type="PROSITE" id="PS51819"/>
    </source>
</evidence>
<dbReference type="AlphaFoldDB" id="A0A518G366"/>
<dbReference type="Proteomes" id="UP000318017">
    <property type="component" value="Chromosome"/>
</dbReference>
<dbReference type="CDD" id="cd07247">
    <property type="entry name" value="SgaA_N_like"/>
    <property type="match status" value="1"/>
</dbReference>
<sequence>MPTNLKIDYLEFPAEDFVAVQAFYEQAFEWKFTPYGSDYLAFTDGKMDGGFYRSPLQSSPAAGAVLVVFYAADLEATYRRVVSAGAKIVQEIFAFPGGRRFQFADPHGNELAVWSER</sequence>